<dbReference type="PRINTS" id="PR01210">
    <property type="entry name" value="GGTRANSPTASE"/>
</dbReference>
<feature type="transmembrane region" description="Helical" evidence="1">
    <location>
        <begin position="7"/>
        <end position="28"/>
    </location>
</feature>
<evidence type="ECO:0000313" key="2">
    <source>
        <dbReference type="EMBL" id="PUA32481.1"/>
    </source>
</evidence>
<organism evidence="2 3">
    <name type="scientific">Zestosphaera tikiterensis</name>
    <dbReference type="NCBI Taxonomy" id="1973259"/>
    <lineage>
        <taxon>Archaea</taxon>
        <taxon>Thermoproteota</taxon>
        <taxon>Thermoprotei</taxon>
        <taxon>Desulfurococcales</taxon>
        <taxon>Desulfurococcaceae</taxon>
        <taxon>Zestosphaera</taxon>
    </lineage>
</organism>
<accession>A0A2R7Y4L2</accession>
<keyword evidence="1" id="KW-0812">Transmembrane</keyword>
<comment type="caution">
    <text evidence="2">The sequence shown here is derived from an EMBL/GenBank/DDBJ whole genome shotgun (WGS) entry which is preliminary data.</text>
</comment>
<dbReference type="InterPro" id="IPR052896">
    <property type="entry name" value="GGT-like_enzyme"/>
</dbReference>
<dbReference type="Gene3D" id="3.60.20.40">
    <property type="match status" value="1"/>
</dbReference>
<evidence type="ECO:0000256" key="1">
    <source>
        <dbReference type="SAM" id="Phobius"/>
    </source>
</evidence>
<dbReference type="SUPFAM" id="SSF56235">
    <property type="entry name" value="N-terminal nucleophile aminohydrolases (Ntn hydrolases)"/>
    <property type="match status" value="1"/>
</dbReference>
<dbReference type="Proteomes" id="UP000244093">
    <property type="component" value="Unassembled WGS sequence"/>
</dbReference>
<dbReference type="PANTHER" id="PTHR43881:SF1">
    <property type="entry name" value="GAMMA-GLUTAMYLTRANSPEPTIDASE (AFU_ORTHOLOGUE AFUA_4G13580)"/>
    <property type="match status" value="1"/>
</dbReference>
<gene>
    <name evidence="2" type="ORF">B7O98_07455</name>
</gene>
<name>A0A2R7Y4L2_9CREN</name>
<reference evidence="2 3" key="1">
    <citation type="journal article" date="2018" name="Syst. Appl. Microbiol.">
        <title>A new symbiotic nanoarchaeote (Candidatus Nanoclepta minutus) and its host (Zestosphaera tikiterensis gen. nov., sp. nov.) from a New Zealand hot spring.</title>
        <authorList>
            <person name="St John E."/>
            <person name="Liu Y."/>
            <person name="Podar M."/>
            <person name="Stott M.B."/>
            <person name="Meneghin J."/>
            <person name="Chen Z."/>
            <person name="Lagutin K."/>
            <person name="Mitchell K."/>
            <person name="Reysenbach A.L."/>
        </authorList>
    </citation>
    <scope>NUCLEOTIDE SEQUENCE [LARGE SCALE GENOMIC DNA]</scope>
    <source>
        <strain evidence="2">NZ3</strain>
    </source>
</reference>
<protein>
    <recommendedName>
        <fullName evidence="4">Gamma-glutamyltransferase</fullName>
    </recommendedName>
</protein>
<evidence type="ECO:0008006" key="4">
    <source>
        <dbReference type="Google" id="ProtNLM"/>
    </source>
</evidence>
<sequence>MKGLTINFCFLICLYCLTMILSTVFNVFKHPFYSSSAVVSSETPYASLIGLKTLLNGGNAVDAAVATSLALAITVPHLGGLGGDFFALVMNPNGKVSFINGSGYAPAKLTPELLKSRGLSKVPLEGPLSAVVPGMIDGLRVMWEKFGSLEWPKIVDLVINPLNQGFPLSNSLASALNNLKDVLSKDLGSKETYYKVKDSYQAGDVIKFDGMIKTLKTIKEDPRVFYEGDIALKLSEYVESVGGVISYDDMRKYKAEIGTPIKIHLEGRDIYEMPPNTQGITTLHLLMLLSREESFKNSRSAERVSSYLKAFKIAYSIRDSFIGDLRYMNVSLDELLSEEFLSRHRDDIINLTQVKGDGDTTYFTVVDSEGTVVSGIQSLFYPFGSKVTEPTYGITLNCRASSFVLNVNHPNSLAPHKKPLHTLSAMIVVDTETNRTLSLGLSGGHFRPQLHAEIYFNIFKYGLNTQEAIEHPRFVWHIGSDLIEFEEGFEEVRIEGVKTSKVKYPSRLGVSAAAEILPNKVRVAYSDIRGDGLPLGVV</sequence>
<dbReference type="Pfam" id="PF01019">
    <property type="entry name" value="G_glu_transpept"/>
    <property type="match status" value="1"/>
</dbReference>
<keyword evidence="1" id="KW-0472">Membrane</keyword>
<keyword evidence="1" id="KW-1133">Transmembrane helix</keyword>
<dbReference type="InterPro" id="IPR029055">
    <property type="entry name" value="Ntn_hydrolases_N"/>
</dbReference>
<dbReference type="PANTHER" id="PTHR43881">
    <property type="entry name" value="GAMMA-GLUTAMYLTRANSPEPTIDASE (AFU_ORTHOLOGUE AFUA_4G13580)"/>
    <property type="match status" value="1"/>
</dbReference>
<dbReference type="AlphaFoldDB" id="A0A2R7Y4L2"/>
<proteinExistence type="predicted"/>
<evidence type="ECO:0000313" key="3">
    <source>
        <dbReference type="Proteomes" id="UP000244093"/>
    </source>
</evidence>
<dbReference type="Gene3D" id="1.10.246.230">
    <property type="match status" value="1"/>
</dbReference>
<dbReference type="EMBL" id="NBVN01000004">
    <property type="protein sequence ID" value="PUA32481.1"/>
    <property type="molecule type" value="Genomic_DNA"/>
</dbReference>
<dbReference type="InterPro" id="IPR043137">
    <property type="entry name" value="GGT_ssub_C"/>
</dbReference>